<keyword evidence="5" id="KW-0862">Zinc</keyword>
<dbReference type="OrthoDB" id="10010129at2759"/>
<keyword evidence="11" id="KW-1185">Reference proteome</keyword>
<keyword evidence="2" id="KW-0963">Cytoplasm</keyword>
<proteinExistence type="inferred from homology"/>
<evidence type="ECO:0000313" key="11">
    <source>
        <dbReference type="Proteomes" id="UP000594454"/>
    </source>
</evidence>
<gene>
    <name evidence="10" type="ORF">HERILL_LOCUS9802</name>
</gene>
<dbReference type="Gene3D" id="4.10.60.30">
    <property type="entry name" value="Nanos, RNA-binding domain"/>
    <property type="match status" value="1"/>
</dbReference>
<keyword evidence="7 8" id="KW-0694">RNA-binding</keyword>
<evidence type="ECO:0000256" key="1">
    <source>
        <dbReference type="ARBA" id="ARBA00004496"/>
    </source>
</evidence>
<evidence type="ECO:0000256" key="4">
    <source>
        <dbReference type="ARBA" id="ARBA00022771"/>
    </source>
</evidence>
<comment type="similarity">
    <text evidence="8">Belongs to the nanos family.</text>
</comment>
<dbReference type="InParanoid" id="A0A7R8YWR0"/>
<dbReference type="EMBL" id="LR899012">
    <property type="protein sequence ID" value="CAD7087076.1"/>
    <property type="molecule type" value="Genomic_DNA"/>
</dbReference>
<evidence type="ECO:0000259" key="9">
    <source>
        <dbReference type="PROSITE" id="PS51522"/>
    </source>
</evidence>
<sequence>MASKITALYSKIMAALNGELKIAIVNCNSLEKFSKWTVTIEVGKLCIWYVRRVSTPSKIMVIPVEDTTCDDDATQLVLDIVQKVLEPVVKDSPHRTMHTPRQNCYMNANVNYLNIASVNINYKRWSNNDCSGPQPINSANYGPAPDAGLFTHEEIVFRTTKYNRHPPMNFWDQYSDHSHEEPYPLNDNSSNNRAAYVTNPQFPNPQYLNNRPFVKNSWRDNLTNNPAYIPVNNPQQRTENSYFQYRKNCRKYCSFCRKNGESHEFYTSHSLYENGKPSCPVLKQCICNICGQSGHTMSHCSLNASKNSILKMIHRFNAMK</sequence>
<dbReference type="GO" id="GO:0005737">
    <property type="term" value="C:cytoplasm"/>
    <property type="evidence" value="ECO:0007669"/>
    <property type="project" value="UniProtKB-SubCell"/>
</dbReference>
<keyword evidence="3" id="KW-0479">Metal-binding</keyword>
<evidence type="ECO:0000256" key="3">
    <source>
        <dbReference type="ARBA" id="ARBA00022723"/>
    </source>
</evidence>
<dbReference type="GO" id="GO:0006417">
    <property type="term" value="P:regulation of translation"/>
    <property type="evidence" value="ECO:0007669"/>
    <property type="project" value="UniProtKB-UniRule"/>
</dbReference>
<evidence type="ECO:0000256" key="6">
    <source>
        <dbReference type="ARBA" id="ARBA00022845"/>
    </source>
</evidence>
<comment type="subcellular location">
    <subcellularLocation>
        <location evidence="1">Cytoplasm</location>
    </subcellularLocation>
</comment>
<dbReference type="PANTHER" id="PTHR12887">
    <property type="entry name" value="NANOS PROTEIN"/>
    <property type="match status" value="1"/>
</dbReference>
<dbReference type="InterPro" id="IPR038129">
    <property type="entry name" value="Nanos_sf"/>
</dbReference>
<dbReference type="InterPro" id="IPR024161">
    <property type="entry name" value="Znf_nanos-typ"/>
</dbReference>
<accession>A0A7R8YWR0</accession>
<dbReference type="PROSITE" id="PS51522">
    <property type="entry name" value="ZF_NANOS"/>
    <property type="match status" value="1"/>
</dbReference>
<dbReference type="GO" id="GO:0008270">
    <property type="term" value="F:zinc ion binding"/>
    <property type="evidence" value="ECO:0007669"/>
    <property type="project" value="UniProtKB-KW"/>
</dbReference>
<evidence type="ECO:0000256" key="5">
    <source>
        <dbReference type="ARBA" id="ARBA00022833"/>
    </source>
</evidence>
<keyword evidence="4 8" id="KW-0863">Zinc-finger</keyword>
<dbReference type="GO" id="GO:0003723">
    <property type="term" value="F:RNA binding"/>
    <property type="evidence" value="ECO:0007669"/>
    <property type="project" value="UniProtKB-UniRule"/>
</dbReference>
<dbReference type="Proteomes" id="UP000594454">
    <property type="component" value="Chromosome 4"/>
</dbReference>
<reference evidence="10 11" key="1">
    <citation type="submission" date="2020-11" db="EMBL/GenBank/DDBJ databases">
        <authorList>
            <person name="Wallbank WR R."/>
            <person name="Pardo Diaz C."/>
            <person name="Kozak K."/>
            <person name="Martin S."/>
            <person name="Jiggins C."/>
            <person name="Moest M."/>
            <person name="Warren A I."/>
            <person name="Generalovic N T."/>
            <person name="Byers J.R.P. K."/>
            <person name="Montejo-Kovacevich G."/>
            <person name="Yen C E."/>
        </authorList>
    </citation>
    <scope>NUCLEOTIDE SEQUENCE [LARGE SCALE GENOMIC DNA]</scope>
</reference>
<dbReference type="AlphaFoldDB" id="A0A7R8YWR0"/>
<evidence type="ECO:0000256" key="2">
    <source>
        <dbReference type="ARBA" id="ARBA00022490"/>
    </source>
</evidence>
<evidence type="ECO:0000256" key="8">
    <source>
        <dbReference type="PROSITE-ProRule" id="PRU00855"/>
    </source>
</evidence>
<protein>
    <recommendedName>
        <fullName evidence="9">Nanos-type domain-containing protein</fullName>
    </recommendedName>
</protein>
<evidence type="ECO:0000313" key="10">
    <source>
        <dbReference type="EMBL" id="CAD7087076.1"/>
    </source>
</evidence>
<dbReference type="InterPro" id="IPR008705">
    <property type="entry name" value="Nanos/Xcar2"/>
</dbReference>
<organism evidence="10 11">
    <name type="scientific">Hermetia illucens</name>
    <name type="common">Black soldier fly</name>
    <dbReference type="NCBI Taxonomy" id="343691"/>
    <lineage>
        <taxon>Eukaryota</taxon>
        <taxon>Metazoa</taxon>
        <taxon>Ecdysozoa</taxon>
        <taxon>Arthropoda</taxon>
        <taxon>Hexapoda</taxon>
        <taxon>Insecta</taxon>
        <taxon>Pterygota</taxon>
        <taxon>Neoptera</taxon>
        <taxon>Endopterygota</taxon>
        <taxon>Diptera</taxon>
        <taxon>Brachycera</taxon>
        <taxon>Stratiomyomorpha</taxon>
        <taxon>Stratiomyidae</taxon>
        <taxon>Hermetiinae</taxon>
        <taxon>Hermetia</taxon>
    </lineage>
</organism>
<dbReference type="Pfam" id="PF05741">
    <property type="entry name" value="zf-nanos"/>
    <property type="match status" value="1"/>
</dbReference>
<evidence type="ECO:0000256" key="7">
    <source>
        <dbReference type="ARBA" id="ARBA00022884"/>
    </source>
</evidence>
<feature type="domain" description="Nanos-type" evidence="9">
    <location>
        <begin position="252"/>
        <end position="302"/>
    </location>
</feature>
<name>A0A7R8YWR0_HERIL</name>
<keyword evidence="6 8" id="KW-0810">Translation regulation</keyword>